<dbReference type="FunFam" id="3.30.230.10:FF:000087">
    <property type="entry name" value="Diphosphomevalonate decarboxylase"/>
    <property type="match status" value="1"/>
</dbReference>
<name>F6Z0U1_CIOIN</name>
<dbReference type="SUPFAM" id="SSF54211">
    <property type="entry name" value="Ribosomal protein S5 domain 2-like"/>
    <property type="match status" value="1"/>
</dbReference>
<evidence type="ECO:0000259" key="18">
    <source>
        <dbReference type="Pfam" id="PF22700"/>
    </source>
</evidence>
<evidence type="ECO:0000256" key="3">
    <source>
        <dbReference type="ARBA" id="ARBA00012296"/>
    </source>
</evidence>
<dbReference type="Gene3D" id="3.30.230.10">
    <property type="match status" value="1"/>
</dbReference>
<dbReference type="InterPro" id="IPR014721">
    <property type="entry name" value="Ribsml_uS5_D2-typ_fold_subgr"/>
</dbReference>
<dbReference type="GO" id="GO:0004163">
    <property type="term" value="F:diphosphomevalonate decarboxylase activity"/>
    <property type="evidence" value="ECO:0000318"/>
    <property type="project" value="GO_Central"/>
</dbReference>
<dbReference type="EMBL" id="EAAA01000148">
    <property type="status" value="NOT_ANNOTATED_CDS"/>
    <property type="molecule type" value="Genomic_DNA"/>
</dbReference>
<evidence type="ECO:0000313" key="19">
    <source>
        <dbReference type="Ensembl" id="ENSCINP00000010736.3"/>
    </source>
</evidence>
<dbReference type="OMA" id="LYCFPPK"/>
<dbReference type="STRING" id="7719.ENSCINP00000010736"/>
<evidence type="ECO:0000256" key="16">
    <source>
        <dbReference type="RuleBase" id="RU363086"/>
    </source>
</evidence>
<dbReference type="Proteomes" id="UP000008144">
    <property type="component" value="Chromosome 1"/>
</dbReference>
<keyword evidence="7 15" id="KW-0067">ATP-binding</keyword>
<evidence type="ECO:0000256" key="6">
    <source>
        <dbReference type="ARBA" id="ARBA00022741"/>
    </source>
</evidence>
<dbReference type="AlphaFoldDB" id="F6Z0U1"/>
<dbReference type="GO" id="GO:0005524">
    <property type="term" value="F:ATP binding"/>
    <property type="evidence" value="ECO:0007669"/>
    <property type="project" value="UniProtKB-UniRule"/>
</dbReference>
<keyword evidence="16" id="KW-0153">Cholesterol metabolism</keyword>
<dbReference type="PANTHER" id="PTHR10977:SF3">
    <property type="entry name" value="DIPHOSPHOMEVALONATE DECARBOXYLASE"/>
    <property type="match status" value="1"/>
</dbReference>
<organism evidence="19 20">
    <name type="scientific">Ciona intestinalis</name>
    <name type="common">Transparent sea squirt</name>
    <name type="synonym">Ascidia intestinalis</name>
    <dbReference type="NCBI Taxonomy" id="7719"/>
    <lineage>
        <taxon>Eukaryota</taxon>
        <taxon>Metazoa</taxon>
        <taxon>Chordata</taxon>
        <taxon>Tunicata</taxon>
        <taxon>Ascidiacea</taxon>
        <taxon>Phlebobranchia</taxon>
        <taxon>Cionidae</taxon>
        <taxon>Ciona</taxon>
    </lineage>
</organism>
<dbReference type="Ensembl" id="ENSCINT00000010736.3">
    <property type="protein sequence ID" value="ENSCINP00000010736.3"/>
    <property type="gene ID" value="ENSCING00000005220.3"/>
</dbReference>
<dbReference type="Pfam" id="PF18376">
    <property type="entry name" value="MDD_C"/>
    <property type="match status" value="1"/>
</dbReference>
<evidence type="ECO:0000256" key="5">
    <source>
        <dbReference type="ARBA" id="ARBA00022516"/>
    </source>
</evidence>
<reference evidence="19" key="4">
    <citation type="submission" date="2025-09" db="UniProtKB">
        <authorList>
            <consortium name="Ensembl"/>
        </authorList>
    </citation>
    <scope>IDENTIFICATION</scope>
</reference>
<keyword evidence="5 16" id="KW-0444">Lipid biosynthesis</keyword>
<comment type="catalytic activity">
    <reaction evidence="14 15 16">
        <text>(R)-5-diphosphomevalonate + ATP = isopentenyl diphosphate + ADP + phosphate + CO2</text>
        <dbReference type="Rhea" id="RHEA:23732"/>
        <dbReference type="ChEBI" id="CHEBI:16526"/>
        <dbReference type="ChEBI" id="CHEBI:30616"/>
        <dbReference type="ChEBI" id="CHEBI:43474"/>
        <dbReference type="ChEBI" id="CHEBI:57557"/>
        <dbReference type="ChEBI" id="CHEBI:128769"/>
        <dbReference type="ChEBI" id="CHEBI:456216"/>
        <dbReference type="EC" id="4.1.1.33"/>
    </reaction>
</comment>
<dbReference type="InterPro" id="IPR020568">
    <property type="entry name" value="Ribosomal_Su5_D2-typ_SF"/>
</dbReference>
<dbReference type="FunCoup" id="F6Z0U1">
    <property type="interactions" value="61"/>
</dbReference>
<keyword evidence="10 15" id="KW-0443">Lipid metabolism</keyword>
<evidence type="ECO:0000259" key="17">
    <source>
        <dbReference type="Pfam" id="PF18376"/>
    </source>
</evidence>
<dbReference type="FunFam" id="3.30.70.890:FF:000015">
    <property type="entry name" value="Diphosphomevalonate decarboxylase"/>
    <property type="match status" value="1"/>
</dbReference>
<keyword evidence="9 16" id="KW-0756">Sterol biosynthesis</keyword>
<evidence type="ECO:0000256" key="13">
    <source>
        <dbReference type="ARBA" id="ARBA00023239"/>
    </source>
</evidence>
<evidence type="ECO:0000256" key="7">
    <source>
        <dbReference type="ARBA" id="ARBA00022840"/>
    </source>
</evidence>
<evidence type="ECO:0000256" key="15">
    <source>
        <dbReference type="PIRNR" id="PIRNR015950"/>
    </source>
</evidence>
<evidence type="ECO:0000256" key="11">
    <source>
        <dbReference type="ARBA" id="ARBA00023166"/>
    </source>
</evidence>
<dbReference type="HOGENOM" id="CLU_040369_4_4_1"/>
<evidence type="ECO:0000256" key="12">
    <source>
        <dbReference type="ARBA" id="ARBA00023221"/>
    </source>
</evidence>
<evidence type="ECO:0000256" key="4">
    <source>
        <dbReference type="ARBA" id="ARBA00019335"/>
    </source>
</evidence>
<feature type="domain" description="Mvd1 C-terminal" evidence="17">
    <location>
        <begin position="198"/>
        <end position="380"/>
    </location>
</feature>
<keyword evidence="6 15" id="KW-0547">Nucleotide-binding</keyword>
<keyword evidence="12 16" id="KW-0753">Steroid metabolism</keyword>
<dbReference type="GeneTree" id="ENSGT00390000015359"/>
<dbReference type="InterPro" id="IPR036554">
    <property type="entry name" value="GHMP_kinase_C_sf"/>
</dbReference>
<keyword evidence="8 16" id="KW-0752">Steroid biosynthesis</keyword>
<evidence type="ECO:0000256" key="2">
    <source>
        <dbReference type="ARBA" id="ARBA00008831"/>
    </source>
</evidence>
<evidence type="ECO:0000256" key="10">
    <source>
        <dbReference type="ARBA" id="ARBA00023098"/>
    </source>
</evidence>
<accession>F6Z0U1</accession>
<evidence type="ECO:0000256" key="8">
    <source>
        <dbReference type="ARBA" id="ARBA00022955"/>
    </source>
</evidence>
<protein>
    <recommendedName>
        <fullName evidence="4 15">Diphosphomevalonate decarboxylase</fullName>
        <ecNumber evidence="3 15">4.1.1.33</ecNumber>
    </recommendedName>
</protein>
<reference evidence="20" key="1">
    <citation type="journal article" date="2002" name="Science">
        <title>The draft genome of Ciona intestinalis: insights into chordate and vertebrate origins.</title>
        <authorList>
            <person name="Dehal P."/>
            <person name="Satou Y."/>
            <person name="Campbell R.K."/>
            <person name="Chapman J."/>
            <person name="Degnan B."/>
            <person name="De Tomaso A."/>
            <person name="Davidson B."/>
            <person name="Di Gregorio A."/>
            <person name="Gelpke M."/>
            <person name="Goodstein D.M."/>
            <person name="Harafuji N."/>
            <person name="Hastings K.E."/>
            <person name="Ho I."/>
            <person name="Hotta K."/>
            <person name="Huang W."/>
            <person name="Kawashima T."/>
            <person name="Lemaire P."/>
            <person name="Martinez D."/>
            <person name="Meinertzhagen I.A."/>
            <person name="Necula S."/>
            <person name="Nonaka M."/>
            <person name="Putnam N."/>
            <person name="Rash S."/>
            <person name="Saiga H."/>
            <person name="Satake M."/>
            <person name="Terry A."/>
            <person name="Yamada L."/>
            <person name="Wang H.G."/>
            <person name="Awazu S."/>
            <person name="Azumi K."/>
            <person name="Boore J."/>
            <person name="Branno M."/>
            <person name="Chin-Bow S."/>
            <person name="DeSantis R."/>
            <person name="Doyle S."/>
            <person name="Francino P."/>
            <person name="Keys D.N."/>
            <person name="Haga S."/>
            <person name="Hayashi H."/>
            <person name="Hino K."/>
            <person name="Imai K.S."/>
            <person name="Inaba K."/>
            <person name="Kano S."/>
            <person name="Kobayashi K."/>
            <person name="Kobayashi M."/>
            <person name="Lee B.I."/>
            <person name="Makabe K.W."/>
            <person name="Manohar C."/>
            <person name="Matassi G."/>
            <person name="Medina M."/>
            <person name="Mochizuki Y."/>
            <person name="Mount S."/>
            <person name="Morishita T."/>
            <person name="Miura S."/>
            <person name="Nakayama A."/>
            <person name="Nishizaka S."/>
            <person name="Nomoto H."/>
            <person name="Ohta F."/>
            <person name="Oishi K."/>
            <person name="Rigoutsos I."/>
            <person name="Sano M."/>
            <person name="Sasaki A."/>
            <person name="Sasakura Y."/>
            <person name="Shoguchi E."/>
            <person name="Shin-i T."/>
            <person name="Spagnuolo A."/>
            <person name="Stainier D."/>
            <person name="Suzuki M.M."/>
            <person name="Tassy O."/>
            <person name="Takatori N."/>
            <person name="Tokuoka M."/>
            <person name="Yagi K."/>
            <person name="Yoshizaki F."/>
            <person name="Wada S."/>
            <person name="Zhang C."/>
            <person name="Hyatt P.D."/>
            <person name="Larimer F."/>
            <person name="Detter C."/>
            <person name="Doggett N."/>
            <person name="Glavina T."/>
            <person name="Hawkins T."/>
            <person name="Richardson P."/>
            <person name="Lucas S."/>
            <person name="Kohara Y."/>
            <person name="Levine M."/>
            <person name="Satoh N."/>
            <person name="Rokhsar D.S."/>
        </authorList>
    </citation>
    <scope>NUCLEOTIDE SEQUENCE [LARGE SCALE GENOMIC DNA]</scope>
</reference>
<dbReference type="InterPro" id="IPR005935">
    <property type="entry name" value="Mev_decarb"/>
</dbReference>
<dbReference type="NCBIfam" id="TIGR01240">
    <property type="entry name" value="mevDPdecarb"/>
    <property type="match status" value="1"/>
</dbReference>
<keyword evidence="13 15" id="KW-0456">Lyase</keyword>
<reference evidence="19" key="2">
    <citation type="journal article" date="2008" name="Genome Biol.">
        <title>Improved genome assembly and evidence-based global gene model set for the chordate Ciona intestinalis: new insight into intron and operon populations.</title>
        <authorList>
            <person name="Satou Y."/>
            <person name="Mineta K."/>
            <person name="Ogasawara M."/>
            <person name="Sasakura Y."/>
            <person name="Shoguchi E."/>
            <person name="Ueno K."/>
            <person name="Yamada L."/>
            <person name="Matsumoto J."/>
            <person name="Wasserscheid J."/>
            <person name="Dewar K."/>
            <person name="Wiley G.B."/>
            <person name="Macmil S.L."/>
            <person name="Roe B.A."/>
            <person name="Zeller R.W."/>
            <person name="Hastings K.E."/>
            <person name="Lemaire P."/>
            <person name="Lindquist E."/>
            <person name="Endo T."/>
            <person name="Hotta K."/>
            <person name="Inaba K."/>
        </authorList>
    </citation>
    <scope>NUCLEOTIDE SEQUENCE [LARGE SCALE GENOMIC DNA]</scope>
    <source>
        <strain evidence="19">wild type</strain>
    </source>
</reference>
<proteinExistence type="inferred from homology"/>
<dbReference type="InterPro" id="IPR053859">
    <property type="entry name" value="MVD-like_N"/>
</dbReference>
<dbReference type="InterPro" id="IPR029765">
    <property type="entry name" value="Mev_diP_decarb"/>
</dbReference>
<keyword evidence="20" id="KW-1185">Reference proteome</keyword>
<dbReference type="GO" id="GO:0019287">
    <property type="term" value="P:isopentenyl diphosphate biosynthetic process, mevalonate pathway"/>
    <property type="evidence" value="ECO:0000318"/>
    <property type="project" value="GO_Central"/>
</dbReference>
<keyword evidence="11 16" id="KW-1207">Sterol metabolism</keyword>
<dbReference type="SUPFAM" id="SSF55060">
    <property type="entry name" value="GHMP Kinase, C-terminal domain"/>
    <property type="match status" value="1"/>
</dbReference>
<evidence type="ECO:0000256" key="1">
    <source>
        <dbReference type="ARBA" id="ARBA00003812"/>
    </source>
</evidence>
<comment type="pathway">
    <text evidence="16">Steroid biosynthesis; cholesterol biosynthesis.</text>
</comment>
<evidence type="ECO:0000313" key="20">
    <source>
        <dbReference type="Proteomes" id="UP000008144"/>
    </source>
</evidence>
<dbReference type="EC" id="4.1.1.33" evidence="3 15"/>
<dbReference type="PANTHER" id="PTHR10977">
    <property type="entry name" value="DIPHOSPHOMEVALONATE DECARBOXYLASE"/>
    <property type="match status" value="1"/>
</dbReference>
<sequence>EMQEEEQVRKITCCAPINIAIIKYWGKLCEVENLPLNSSFSITLNYHDLCTTTTVTTAPSYVKDQVYVNDLWQDINENPRLKVCFEEMRRLARKQAISENAAAKELMSCSKKIHVQSVNNFPTKAGLASSASGYAALTFALGQLLGVKGDLSGVARRGSGSACRSMCGGFVEWLKSEESKNSTAKQFVDETHWPELRVFILVVSSKQKSFGSTVGMQRSVETSALLKHRIENIVPHRIKVLKQAVLEKDFCLFAEICMKESNQLHAICMDTFPPLRYLNNVSEKIMNFVYSYNERCGSTRVAYTFDAGPNAFLFTLAPFAEDLANQIYQVFPPSKDCTDTFFKTTEEFSFPNGKIVPDVTDCGLIEYVICTKPGPGPQIV</sequence>
<dbReference type="InParanoid" id="F6Z0U1"/>
<dbReference type="GO" id="GO:0005829">
    <property type="term" value="C:cytosol"/>
    <property type="evidence" value="ECO:0000318"/>
    <property type="project" value="GO_Central"/>
</dbReference>
<reference evidence="19" key="3">
    <citation type="submission" date="2025-08" db="UniProtKB">
        <authorList>
            <consortium name="Ensembl"/>
        </authorList>
    </citation>
    <scope>IDENTIFICATION</scope>
</reference>
<evidence type="ECO:0000256" key="9">
    <source>
        <dbReference type="ARBA" id="ARBA00023011"/>
    </source>
</evidence>
<feature type="domain" description="Diphosphomevalonate decarboxylase-like N-terminal" evidence="18">
    <location>
        <begin position="15"/>
        <end position="184"/>
    </location>
</feature>
<dbReference type="Gene3D" id="3.30.70.890">
    <property type="entry name" value="GHMP kinase, C-terminal domain"/>
    <property type="match status" value="1"/>
</dbReference>
<dbReference type="UniPathway" id="UPA00063"/>
<dbReference type="GO" id="GO:0006695">
    <property type="term" value="P:cholesterol biosynthetic process"/>
    <property type="evidence" value="ECO:0007669"/>
    <property type="project" value="UniProtKB-UniPathway"/>
</dbReference>
<comment type="function">
    <text evidence="1 16">Catalyzes the ATP dependent decarboxylation of (R)-5-diphosphomevalonate to form isopentenyl diphosphate (IPP). Functions in the mevalonate (MVA) pathway leading to isopentenyl diphosphate (IPP), a key precursor for the biosynthesis of isoprenoids and sterol synthesis.</text>
</comment>
<comment type="similarity">
    <text evidence="2 15 16">Belongs to the diphosphomevalonate decarboxylase family.</text>
</comment>
<keyword evidence="16" id="KW-0152">Cholesterol biosynthesis</keyword>
<evidence type="ECO:0000256" key="14">
    <source>
        <dbReference type="ARBA" id="ARBA00048154"/>
    </source>
</evidence>
<dbReference type="Pfam" id="PF22700">
    <property type="entry name" value="MVD-like_N"/>
    <property type="match status" value="1"/>
</dbReference>
<dbReference type="PIRSF" id="PIRSF015950">
    <property type="entry name" value="Mev_P_decrbx"/>
    <property type="match status" value="1"/>
</dbReference>
<dbReference type="InterPro" id="IPR041431">
    <property type="entry name" value="Mvd1_C"/>
</dbReference>